<dbReference type="Proteomes" id="UP001060215">
    <property type="component" value="Chromosome 1"/>
</dbReference>
<accession>A0ACC0IXA6</accession>
<feature type="non-terminal residue" evidence="1">
    <location>
        <position position="1"/>
    </location>
</feature>
<reference evidence="1 2" key="1">
    <citation type="journal article" date="2022" name="Plant J.">
        <title>Chromosome-level genome of Camellia lanceoleosa provides a valuable resource for understanding genome evolution and self-incompatibility.</title>
        <authorList>
            <person name="Gong W."/>
            <person name="Xiao S."/>
            <person name="Wang L."/>
            <person name="Liao Z."/>
            <person name="Chang Y."/>
            <person name="Mo W."/>
            <person name="Hu G."/>
            <person name="Li W."/>
            <person name="Zhao G."/>
            <person name="Zhu H."/>
            <person name="Hu X."/>
            <person name="Ji K."/>
            <person name="Xiang X."/>
            <person name="Song Q."/>
            <person name="Yuan D."/>
            <person name="Jin S."/>
            <person name="Zhang L."/>
        </authorList>
    </citation>
    <scope>NUCLEOTIDE SEQUENCE [LARGE SCALE GENOMIC DNA]</scope>
    <source>
        <strain evidence="1">SQ_2022a</strain>
    </source>
</reference>
<name>A0ACC0IXA6_9ERIC</name>
<feature type="non-terminal residue" evidence="1">
    <location>
        <position position="111"/>
    </location>
</feature>
<protein>
    <submittedName>
        <fullName evidence="1">Receptor-like protein kinase</fullName>
    </submittedName>
</protein>
<organism evidence="1 2">
    <name type="scientific">Camellia lanceoleosa</name>
    <dbReference type="NCBI Taxonomy" id="1840588"/>
    <lineage>
        <taxon>Eukaryota</taxon>
        <taxon>Viridiplantae</taxon>
        <taxon>Streptophyta</taxon>
        <taxon>Embryophyta</taxon>
        <taxon>Tracheophyta</taxon>
        <taxon>Spermatophyta</taxon>
        <taxon>Magnoliopsida</taxon>
        <taxon>eudicotyledons</taxon>
        <taxon>Gunneridae</taxon>
        <taxon>Pentapetalae</taxon>
        <taxon>asterids</taxon>
        <taxon>Ericales</taxon>
        <taxon>Theaceae</taxon>
        <taxon>Camellia</taxon>
    </lineage>
</organism>
<evidence type="ECO:0000313" key="1">
    <source>
        <dbReference type="EMBL" id="KAI8030067.1"/>
    </source>
</evidence>
<proteinExistence type="predicted"/>
<dbReference type="EMBL" id="CM045758">
    <property type="protein sequence ID" value="KAI8030067.1"/>
    <property type="molecule type" value="Genomic_DNA"/>
</dbReference>
<sequence>FGGVFVNEALPSVLLPRPLLGSAGRLFGGESKHRAFCLHSWGGGCSLGRLWGLGLPFLPEFDLGSEMSTDGDVYSYGILLLEMITGKRPTDSIFEEGLNLHTFSRMALPNY</sequence>
<comment type="caution">
    <text evidence="1">The sequence shown here is derived from an EMBL/GenBank/DDBJ whole genome shotgun (WGS) entry which is preliminary data.</text>
</comment>
<gene>
    <name evidence="1" type="ORF">LOK49_LG01G00901</name>
</gene>
<evidence type="ECO:0000313" key="2">
    <source>
        <dbReference type="Proteomes" id="UP001060215"/>
    </source>
</evidence>
<keyword evidence="2" id="KW-1185">Reference proteome</keyword>